<feature type="transmembrane region" description="Helical" evidence="9">
    <location>
        <begin position="12"/>
        <end position="30"/>
    </location>
</feature>
<dbReference type="OrthoDB" id="1601at2759"/>
<evidence type="ECO:0000256" key="6">
    <source>
        <dbReference type="ARBA" id="ARBA00022989"/>
    </source>
</evidence>
<dbReference type="Pfam" id="PF08449">
    <property type="entry name" value="UAA"/>
    <property type="match status" value="1"/>
</dbReference>
<dbReference type="GO" id="GO:0120112">
    <property type="term" value="P:UDP-glucose transmembrane transport into endoplasmic reticulum"/>
    <property type="evidence" value="ECO:0007669"/>
    <property type="project" value="EnsemblFungi"/>
</dbReference>
<comment type="subcellular location">
    <subcellularLocation>
        <location evidence="1">Endoplasmic reticulum membrane</location>
        <topology evidence="1">Multi-pass membrane protein</topology>
    </subcellularLocation>
</comment>
<feature type="transmembrane region" description="Helical" evidence="9">
    <location>
        <begin position="50"/>
        <end position="70"/>
    </location>
</feature>
<dbReference type="STRING" id="683960.A0A1E3NV11"/>
<feature type="transmembrane region" description="Helical" evidence="9">
    <location>
        <begin position="253"/>
        <end position="271"/>
    </location>
</feature>
<keyword evidence="11" id="KW-1185">Reference proteome</keyword>
<keyword evidence="2" id="KW-0813">Transport</keyword>
<evidence type="ECO:0000256" key="2">
    <source>
        <dbReference type="ARBA" id="ARBA00022448"/>
    </source>
</evidence>
<dbReference type="PANTHER" id="PTHR10778:SF10">
    <property type="entry name" value="SOLUTE CARRIER FAMILY 35 MEMBER B1"/>
    <property type="match status" value="1"/>
</dbReference>
<dbReference type="EMBL" id="KV454214">
    <property type="protein sequence ID" value="ODQ57039.1"/>
    <property type="molecule type" value="Genomic_DNA"/>
</dbReference>
<proteinExistence type="predicted"/>
<evidence type="ECO:0000256" key="1">
    <source>
        <dbReference type="ARBA" id="ARBA00004477"/>
    </source>
</evidence>
<reference evidence="10 11" key="1">
    <citation type="journal article" date="2016" name="Proc. Natl. Acad. Sci. U.S.A.">
        <title>Comparative genomics of biotechnologically important yeasts.</title>
        <authorList>
            <person name="Riley R."/>
            <person name="Haridas S."/>
            <person name="Wolfe K.H."/>
            <person name="Lopes M.R."/>
            <person name="Hittinger C.T."/>
            <person name="Goeker M."/>
            <person name="Salamov A.A."/>
            <person name="Wisecaver J.H."/>
            <person name="Long T.M."/>
            <person name="Calvey C.H."/>
            <person name="Aerts A.L."/>
            <person name="Barry K.W."/>
            <person name="Choi C."/>
            <person name="Clum A."/>
            <person name="Coughlan A.Y."/>
            <person name="Deshpande S."/>
            <person name="Douglass A.P."/>
            <person name="Hanson S.J."/>
            <person name="Klenk H.-P."/>
            <person name="LaButti K.M."/>
            <person name="Lapidus A."/>
            <person name="Lindquist E.A."/>
            <person name="Lipzen A.M."/>
            <person name="Meier-Kolthoff J.P."/>
            <person name="Ohm R.A."/>
            <person name="Otillar R.P."/>
            <person name="Pangilinan J.L."/>
            <person name="Peng Y."/>
            <person name="Rokas A."/>
            <person name="Rosa C.A."/>
            <person name="Scheuner C."/>
            <person name="Sibirny A.A."/>
            <person name="Slot J.C."/>
            <person name="Stielow J.B."/>
            <person name="Sun H."/>
            <person name="Kurtzman C.P."/>
            <person name="Blackwell M."/>
            <person name="Grigoriev I.V."/>
            <person name="Jeffries T.W."/>
        </authorList>
    </citation>
    <scope>NUCLEOTIDE SEQUENCE [LARGE SCALE GENOMIC DNA]</scope>
    <source>
        <strain evidence="11">ATCC 58044 / CBS 1984 / NCYC 433 / NRRL Y-366-8</strain>
    </source>
</reference>
<evidence type="ECO:0000313" key="11">
    <source>
        <dbReference type="Proteomes" id="UP000094112"/>
    </source>
</evidence>
<dbReference type="GO" id="GO:0005459">
    <property type="term" value="F:UDP-galactose transmembrane transporter activity"/>
    <property type="evidence" value="ECO:0007669"/>
    <property type="project" value="EnsemblFungi"/>
</dbReference>
<dbReference type="GO" id="GO:0005789">
    <property type="term" value="C:endoplasmic reticulum membrane"/>
    <property type="evidence" value="ECO:0007669"/>
    <property type="project" value="UniProtKB-SubCell"/>
</dbReference>
<dbReference type="AlphaFoldDB" id="A0A1E3NV11"/>
<dbReference type="GO" id="GO:0005460">
    <property type="term" value="F:UDP-glucose transmembrane transporter activity"/>
    <property type="evidence" value="ECO:0007669"/>
    <property type="project" value="TreeGrafter"/>
</dbReference>
<keyword evidence="6 9" id="KW-1133">Transmembrane helix</keyword>
<keyword evidence="4 9" id="KW-0812">Transmembrane</keyword>
<sequence>MSESSHRKSIIVLLICIGGIYASFLTWGFLQEQISSQKFGPDAQVFHAPFFINLIQNLFGFIVGCIYLSYKNSYVNKNERVSVFQSQLLKSLTLVALTQSLSSPIGLSSVEHVDYLLYTLAKSCKLIPVMVVHIVLYKKSFPPYKYLVAGIVTAGVVLFTLGNPSKKTGNSSSYGNVPLGLFYLSISLLLDGLTNSTQDILFKDNKKLTGAHLMCGLNFVSFWLTLGYAGLLSNQLHYALNFINTYPLILKEILLYALFGAIGQIFIFITLEKFGSLILVTVTVTRKMMSMLLSVFLFGHDLGVYQWTGLFLVFGGIGFEAFLKFQQKPDATLKVKKN</sequence>
<dbReference type="PANTHER" id="PTHR10778">
    <property type="entry name" value="SOLUTE CARRIER FAMILY 35 MEMBER B"/>
    <property type="match status" value="1"/>
</dbReference>
<dbReference type="RefSeq" id="XP_019036246.1">
    <property type="nucleotide sequence ID" value="XM_019185979.1"/>
</dbReference>
<dbReference type="Proteomes" id="UP000094112">
    <property type="component" value="Unassembled WGS sequence"/>
</dbReference>
<feature type="transmembrane region" description="Helical" evidence="9">
    <location>
        <begin position="115"/>
        <end position="137"/>
    </location>
</feature>
<evidence type="ECO:0000256" key="4">
    <source>
        <dbReference type="ARBA" id="ARBA00022692"/>
    </source>
</evidence>
<name>A0A1E3NV11_WICAA</name>
<evidence type="ECO:0000256" key="5">
    <source>
        <dbReference type="ARBA" id="ARBA00022824"/>
    </source>
</evidence>
<keyword evidence="7 9" id="KW-0472">Membrane</keyword>
<accession>A0A1E3NV11</accession>
<feature type="transmembrane region" description="Helical" evidence="9">
    <location>
        <begin position="211"/>
        <end position="233"/>
    </location>
</feature>
<feature type="transmembrane region" description="Helical" evidence="9">
    <location>
        <begin position="144"/>
        <end position="161"/>
    </location>
</feature>
<organism evidence="10 11">
    <name type="scientific">Wickerhamomyces anomalus (strain ATCC 58044 / CBS 1984 / NCYC 433 / NRRL Y-366-8)</name>
    <name type="common">Yeast</name>
    <name type="synonym">Hansenula anomala</name>
    <dbReference type="NCBI Taxonomy" id="683960"/>
    <lineage>
        <taxon>Eukaryota</taxon>
        <taxon>Fungi</taxon>
        <taxon>Dikarya</taxon>
        <taxon>Ascomycota</taxon>
        <taxon>Saccharomycotina</taxon>
        <taxon>Saccharomycetes</taxon>
        <taxon>Phaffomycetales</taxon>
        <taxon>Wickerhamomycetaceae</taxon>
        <taxon>Wickerhamomyces</taxon>
    </lineage>
</organism>
<feature type="transmembrane region" description="Helical" evidence="9">
    <location>
        <begin position="304"/>
        <end position="323"/>
    </location>
</feature>
<evidence type="ECO:0000256" key="9">
    <source>
        <dbReference type="SAM" id="Phobius"/>
    </source>
</evidence>
<dbReference type="GeneID" id="30203225"/>
<gene>
    <name evidence="10" type="ORF">WICANDRAFT_85984</name>
</gene>
<feature type="transmembrane region" description="Helical" evidence="9">
    <location>
        <begin position="173"/>
        <end position="190"/>
    </location>
</feature>
<protein>
    <recommendedName>
        <fullName evidence="8">UDP-galactose transporter homolog 1</fullName>
    </recommendedName>
</protein>
<dbReference type="InterPro" id="IPR013657">
    <property type="entry name" value="SCL35B1-4/HUT1"/>
</dbReference>
<evidence type="ECO:0000313" key="10">
    <source>
        <dbReference type="EMBL" id="ODQ57039.1"/>
    </source>
</evidence>
<evidence type="ECO:0000256" key="3">
    <source>
        <dbReference type="ARBA" id="ARBA00022597"/>
    </source>
</evidence>
<evidence type="ECO:0000256" key="8">
    <source>
        <dbReference type="ARBA" id="ARBA00041103"/>
    </source>
</evidence>
<keyword evidence="5" id="KW-0256">Endoplasmic reticulum</keyword>
<dbReference type="GO" id="GO:0000139">
    <property type="term" value="C:Golgi membrane"/>
    <property type="evidence" value="ECO:0007669"/>
    <property type="project" value="TreeGrafter"/>
</dbReference>
<evidence type="ECO:0000256" key="7">
    <source>
        <dbReference type="ARBA" id="ARBA00023136"/>
    </source>
</evidence>
<keyword evidence="3" id="KW-0762">Sugar transport</keyword>